<dbReference type="EMBL" id="SMSE01000001">
    <property type="protein sequence ID" value="TDG15638.1"/>
    <property type="molecule type" value="Genomic_DNA"/>
</dbReference>
<name>A0A4R5LWK3_9GAMM</name>
<reference evidence="1 2" key="1">
    <citation type="submission" date="2019-03" db="EMBL/GenBank/DDBJ databases">
        <title>Seongchinamella monodicae gen. nov., sp. nov., a novel member of the Gammaproteobacteria isolated from a tidal mudflat of beach.</title>
        <authorList>
            <person name="Yang H.G."/>
            <person name="Kang J.W."/>
            <person name="Lee S.D."/>
        </authorList>
    </citation>
    <scope>NUCLEOTIDE SEQUENCE [LARGE SCALE GENOMIC DNA]</scope>
    <source>
        <strain evidence="1 2">GH4-78</strain>
    </source>
</reference>
<dbReference type="Proteomes" id="UP000295554">
    <property type="component" value="Unassembled WGS sequence"/>
</dbReference>
<evidence type="ECO:0008006" key="3">
    <source>
        <dbReference type="Google" id="ProtNLM"/>
    </source>
</evidence>
<keyword evidence="2" id="KW-1185">Reference proteome</keyword>
<organism evidence="1 2">
    <name type="scientific">Seongchinamella unica</name>
    <dbReference type="NCBI Taxonomy" id="2547392"/>
    <lineage>
        <taxon>Bacteria</taxon>
        <taxon>Pseudomonadati</taxon>
        <taxon>Pseudomonadota</taxon>
        <taxon>Gammaproteobacteria</taxon>
        <taxon>Cellvibrionales</taxon>
        <taxon>Halieaceae</taxon>
        <taxon>Seongchinamella</taxon>
    </lineage>
</organism>
<comment type="caution">
    <text evidence="1">The sequence shown here is derived from an EMBL/GenBank/DDBJ whole genome shotgun (WGS) entry which is preliminary data.</text>
</comment>
<gene>
    <name evidence="1" type="ORF">E2F43_05280</name>
</gene>
<accession>A0A4R5LWK3</accession>
<evidence type="ECO:0000313" key="2">
    <source>
        <dbReference type="Proteomes" id="UP000295554"/>
    </source>
</evidence>
<dbReference type="AlphaFoldDB" id="A0A4R5LWK3"/>
<protein>
    <recommendedName>
        <fullName evidence="3">DUF4868 domain-containing protein</fullName>
    </recommendedName>
</protein>
<sequence>MLDNFQLTVIVKQGSQILLRYVPLHQALQQSLSENWHTQYEAFTEGTQAIEFNAGYTPEQHECFRIDNFELPPWLATENSQRTPDLEPITNDEKLVASIKSVVAFARDGEGQEVILFQNFSRSHVIQPGRFLLLQNSTYRTIDHPGLTLDGKLSAVFRRGDNHLLFRNFRTVNSFLPLSEFYDEASESEIRDVLDHEFLEAEDPDSLAIGANQWFRKRFAMLRDSSVLDNYSTEAIKRRSRGYDVDIHISHGKLVFPADKVAAKKLLQFLNEELFRGAITETLYETNSKREAD</sequence>
<proteinExistence type="predicted"/>
<evidence type="ECO:0000313" key="1">
    <source>
        <dbReference type="EMBL" id="TDG15638.1"/>
    </source>
</evidence>
<dbReference type="OrthoDB" id="8899520at2"/>
<dbReference type="RefSeq" id="WP_133210291.1">
    <property type="nucleotide sequence ID" value="NZ_SMSE01000001.1"/>
</dbReference>